<dbReference type="InterPro" id="IPR002020">
    <property type="entry name" value="Citrate_synthase"/>
</dbReference>
<dbReference type="KEGG" id="daur:Daura_34720"/>
<protein>
    <recommendedName>
        <fullName evidence="3">citrate synthase (unknown stereospecificity)</fullName>
        <ecNumber evidence="3">2.3.3.16</ecNumber>
    </recommendedName>
</protein>
<dbReference type="EMBL" id="CP073767">
    <property type="protein sequence ID" value="UWZ51843.1"/>
    <property type="molecule type" value="Genomic_DNA"/>
</dbReference>
<feature type="compositionally biased region" description="Basic residues" evidence="5">
    <location>
        <begin position="1"/>
        <end position="31"/>
    </location>
</feature>
<reference evidence="6" key="1">
    <citation type="submission" date="2021-04" db="EMBL/GenBank/DDBJ databases">
        <title>Dactylosporangium aurantiacum NRRL B-8018 full assembly.</title>
        <authorList>
            <person name="Hartkoorn R.C."/>
            <person name="Beaudoing E."/>
            <person name="Hot D."/>
        </authorList>
    </citation>
    <scope>NUCLEOTIDE SEQUENCE</scope>
    <source>
        <strain evidence="6">NRRL B-8018</strain>
    </source>
</reference>
<evidence type="ECO:0000256" key="1">
    <source>
        <dbReference type="ARBA" id="ARBA00005163"/>
    </source>
</evidence>
<feature type="region of interest" description="Disordered" evidence="5">
    <location>
        <begin position="1"/>
        <end position="38"/>
    </location>
</feature>
<evidence type="ECO:0000313" key="7">
    <source>
        <dbReference type="Proteomes" id="UP001058003"/>
    </source>
</evidence>
<comment type="similarity">
    <text evidence="2">Belongs to the citrate synthase family.</text>
</comment>
<dbReference type="AlphaFoldDB" id="A0A9Q9ICE8"/>
<dbReference type="InterPro" id="IPR036969">
    <property type="entry name" value="Citrate_synthase_sf"/>
</dbReference>
<evidence type="ECO:0000313" key="6">
    <source>
        <dbReference type="EMBL" id="UWZ51843.1"/>
    </source>
</evidence>
<keyword evidence="7" id="KW-1185">Reference proteome</keyword>
<dbReference type="InterPro" id="IPR016143">
    <property type="entry name" value="Citrate_synth-like_sm_a-sub"/>
</dbReference>
<keyword evidence="6" id="KW-0456">Lyase</keyword>
<dbReference type="GO" id="GO:0016829">
    <property type="term" value="F:lyase activity"/>
    <property type="evidence" value="ECO:0007669"/>
    <property type="project" value="UniProtKB-KW"/>
</dbReference>
<sequence length="323" mass="34281">MRADQHHRRRRRDGRVARPRPRRAGRHRARHPQPDHVLGDPAAVRAAAARAGRARRGDPAMAEELSFPTSIGTSDAERITLLGQDLAADLMGRVGFGELAYWLVAGRRPTPGETRVFEAVLVALADHGFTPTAIAARLTYASAPEALQGALAAGLLGGGSRFLGVTEDCGVFLHEVLADLPELPADDAGWDAVAAGAITARRAAGRLLPGLGHPVHKVQDPRTPVLLRIAGEEGLRGPHLRLFEAIGRAHPAILGRTLPLNGAGVCGAALADLGLPVQLLRGFALLARAAGLLGHLAEERRTGLGLEIYRTVDRNARYVTPTE</sequence>
<comment type="pathway">
    <text evidence="1">Carbohydrate metabolism; tricarboxylic acid cycle.</text>
</comment>
<evidence type="ECO:0000256" key="2">
    <source>
        <dbReference type="ARBA" id="ARBA00010566"/>
    </source>
</evidence>
<evidence type="ECO:0000256" key="3">
    <source>
        <dbReference type="ARBA" id="ARBA00012972"/>
    </source>
</evidence>
<gene>
    <name evidence="6" type="ORF">Daura_34720</name>
</gene>
<dbReference type="Gene3D" id="1.10.230.10">
    <property type="entry name" value="Cytochrome P450-Terp, domain 2"/>
    <property type="match status" value="1"/>
</dbReference>
<keyword evidence="4" id="KW-0808">Transferase</keyword>
<dbReference type="GO" id="GO:0005829">
    <property type="term" value="C:cytosol"/>
    <property type="evidence" value="ECO:0007669"/>
    <property type="project" value="TreeGrafter"/>
</dbReference>
<dbReference type="PANTHER" id="PTHR11739">
    <property type="entry name" value="CITRATE SYNTHASE"/>
    <property type="match status" value="1"/>
</dbReference>
<dbReference type="OrthoDB" id="3284791at2"/>
<name>A0A9Q9ICE8_9ACTN</name>
<accession>A0A9Q9ICE8</accession>
<proteinExistence type="inferred from homology"/>
<dbReference type="NCBIfam" id="NF004868">
    <property type="entry name" value="PRK06224.1-5"/>
    <property type="match status" value="1"/>
</dbReference>
<dbReference type="PANTHER" id="PTHR11739:SF4">
    <property type="entry name" value="CITRATE SYNTHASE, PEROXISOMAL"/>
    <property type="match status" value="1"/>
</dbReference>
<dbReference type="Proteomes" id="UP001058003">
    <property type="component" value="Chromosome"/>
</dbReference>
<dbReference type="SUPFAM" id="SSF48256">
    <property type="entry name" value="Citrate synthase"/>
    <property type="match status" value="1"/>
</dbReference>
<evidence type="ECO:0000256" key="5">
    <source>
        <dbReference type="SAM" id="MobiDB-lite"/>
    </source>
</evidence>
<dbReference type="Pfam" id="PF00285">
    <property type="entry name" value="Citrate_synt"/>
    <property type="match status" value="1"/>
</dbReference>
<dbReference type="GO" id="GO:0006099">
    <property type="term" value="P:tricarboxylic acid cycle"/>
    <property type="evidence" value="ECO:0007669"/>
    <property type="project" value="TreeGrafter"/>
</dbReference>
<dbReference type="GO" id="GO:0005975">
    <property type="term" value="P:carbohydrate metabolic process"/>
    <property type="evidence" value="ECO:0007669"/>
    <property type="project" value="TreeGrafter"/>
</dbReference>
<evidence type="ECO:0000256" key="4">
    <source>
        <dbReference type="ARBA" id="ARBA00022679"/>
    </source>
</evidence>
<dbReference type="EC" id="2.3.3.16" evidence="3"/>
<dbReference type="GO" id="GO:0036440">
    <property type="term" value="F:citrate synthase activity"/>
    <property type="evidence" value="ECO:0007669"/>
    <property type="project" value="UniProtKB-EC"/>
</dbReference>
<dbReference type="CDD" id="cd06100">
    <property type="entry name" value="CCL_ACL-C"/>
    <property type="match status" value="1"/>
</dbReference>
<dbReference type="Gene3D" id="1.10.580.10">
    <property type="entry name" value="Citrate Synthase, domain 1"/>
    <property type="match status" value="1"/>
</dbReference>
<organism evidence="6 7">
    <name type="scientific">Dactylosporangium aurantiacum</name>
    <dbReference type="NCBI Taxonomy" id="35754"/>
    <lineage>
        <taxon>Bacteria</taxon>
        <taxon>Bacillati</taxon>
        <taxon>Actinomycetota</taxon>
        <taxon>Actinomycetes</taxon>
        <taxon>Micromonosporales</taxon>
        <taxon>Micromonosporaceae</taxon>
        <taxon>Dactylosporangium</taxon>
    </lineage>
</organism>
<dbReference type="InterPro" id="IPR016142">
    <property type="entry name" value="Citrate_synth-like_lrg_a-sub"/>
</dbReference>